<dbReference type="Pfam" id="PF02878">
    <property type="entry name" value="PGM_PMM_I"/>
    <property type="match status" value="1"/>
</dbReference>
<protein>
    <recommendedName>
        <fullName evidence="16">Phosphoglucomutase-2</fullName>
    </recommendedName>
</protein>
<keyword evidence="8" id="KW-0460">Magnesium</keyword>
<dbReference type="SUPFAM" id="SSF55957">
    <property type="entry name" value="Phosphoglucomutase, C-terminal domain"/>
    <property type="match status" value="1"/>
</dbReference>
<feature type="domain" description="Alpha-D-phosphohexomutase alpha/beta/alpha" evidence="11">
    <location>
        <begin position="54"/>
        <end position="192"/>
    </location>
</feature>
<dbReference type="AlphaFoldDB" id="A0AAV7X4C1"/>
<dbReference type="GO" id="GO:0000287">
    <property type="term" value="F:magnesium ion binding"/>
    <property type="evidence" value="ECO:0007669"/>
    <property type="project" value="InterPro"/>
</dbReference>
<organism evidence="14 15">
    <name type="scientific">Megalurothrips usitatus</name>
    <name type="common">bean blossom thrips</name>
    <dbReference type="NCBI Taxonomy" id="439358"/>
    <lineage>
        <taxon>Eukaryota</taxon>
        <taxon>Metazoa</taxon>
        <taxon>Ecdysozoa</taxon>
        <taxon>Arthropoda</taxon>
        <taxon>Hexapoda</taxon>
        <taxon>Insecta</taxon>
        <taxon>Pterygota</taxon>
        <taxon>Neoptera</taxon>
        <taxon>Paraneoptera</taxon>
        <taxon>Thysanoptera</taxon>
        <taxon>Terebrantia</taxon>
        <taxon>Thripoidea</taxon>
        <taxon>Thripidae</taxon>
        <taxon>Megalurothrips</taxon>
    </lineage>
</organism>
<evidence type="ECO:0000256" key="3">
    <source>
        <dbReference type="ARBA" id="ARBA00010231"/>
    </source>
</evidence>
<dbReference type="GO" id="GO:0006006">
    <property type="term" value="P:glucose metabolic process"/>
    <property type="evidence" value="ECO:0007669"/>
    <property type="project" value="UniProtKB-KW"/>
</dbReference>
<feature type="domain" description="Alpha-D-phosphohexomutase alpha/beta/alpha" evidence="13">
    <location>
        <begin position="337"/>
        <end position="464"/>
    </location>
</feature>
<dbReference type="InterPro" id="IPR005844">
    <property type="entry name" value="A-D-PHexomutase_a/b/a-I"/>
</dbReference>
<dbReference type="InterPro" id="IPR005846">
    <property type="entry name" value="A-D-PHexomutase_a/b/a-III"/>
</dbReference>
<reference evidence="14" key="1">
    <citation type="submission" date="2022-12" db="EMBL/GenBank/DDBJ databases">
        <title>Chromosome-level genome assembly of the bean flower thrips Megalurothrips usitatus.</title>
        <authorList>
            <person name="Ma L."/>
            <person name="Liu Q."/>
            <person name="Li H."/>
            <person name="Cai W."/>
        </authorList>
    </citation>
    <scope>NUCLEOTIDE SEQUENCE</scope>
    <source>
        <strain evidence="14">Cailab_2022a</strain>
    </source>
</reference>
<dbReference type="GO" id="GO:0006166">
    <property type="term" value="P:purine ribonucleoside salvage"/>
    <property type="evidence" value="ECO:0007669"/>
    <property type="project" value="TreeGrafter"/>
</dbReference>
<name>A0AAV7X4C1_9NEOP</name>
<keyword evidence="7" id="KW-0479">Metal-binding</keyword>
<evidence type="ECO:0008006" key="16">
    <source>
        <dbReference type="Google" id="ProtNLM"/>
    </source>
</evidence>
<evidence type="ECO:0000256" key="4">
    <source>
        <dbReference type="ARBA" id="ARBA00022490"/>
    </source>
</evidence>
<accession>A0AAV7X4C1</accession>
<dbReference type="PANTHER" id="PTHR45745">
    <property type="entry name" value="PHOSPHOMANNOMUTASE 45A"/>
    <property type="match status" value="1"/>
</dbReference>
<dbReference type="GO" id="GO:0005634">
    <property type="term" value="C:nucleus"/>
    <property type="evidence" value="ECO:0007669"/>
    <property type="project" value="TreeGrafter"/>
</dbReference>
<keyword evidence="5" id="KW-0313">Glucose metabolism</keyword>
<proteinExistence type="inferred from homology"/>
<evidence type="ECO:0000256" key="2">
    <source>
        <dbReference type="ARBA" id="ARBA00004496"/>
    </source>
</evidence>
<dbReference type="FunFam" id="3.40.120.10:FF:000035">
    <property type="entry name" value="Pgm3p"/>
    <property type="match status" value="1"/>
</dbReference>
<dbReference type="SUPFAM" id="SSF53738">
    <property type="entry name" value="Phosphoglucomutase, first 3 domains"/>
    <property type="match status" value="3"/>
</dbReference>
<dbReference type="Proteomes" id="UP001075354">
    <property type="component" value="Chromosome 16"/>
</dbReference>
<dbReference type="Pfam" id="PF02880">
    <property type="entry name" value="PGM_PMM_III"/>
    <property type="match status" value="1"/>
</dbReference>
<evidence type="ECO:0000256" key="8">
    <source>
        <dbReference type="ARBA" id="ARBA00022842"/>
    </source>
</evidence>
<keyword evidence="4" id="KW-0963">Cytoplasm</keyword>
<gene>
    <name evidence="14" type="ORF">ONE63_004694</name>
</gene>
<dbReference type="Pfam" id="PF02879">
    <property type="entry name" value="PGM_PMM_II"/>
    <property type="match status" value="1"/>
</dbReference>
<evidence type="ECO:0000313" key="14">
    <source>
        <dbReference type="EMBL" id="KAJ1519402.1"/>
    </source>
</evidence>
<keyword evidence="6" id="KW-0597">Phosphoprotein</keyword>
<keyword evidence="10" id="KW-0119">Carbohydrate metabolism</keyword>
<comment type="similarity">
    <text evidence="3">Belongs to the phosphohexose mutase family.</text>
</comment>
<dbReference type="EMBL" id="JAPTSV010000016">
    <property type="protein sequence ID" value="KAJ1519402.1"/>
    <property type="molecule type" value="Genomic_DNA"/>
</dbReference>
<keyword evidence="15" id="KW-1185">Reference proteome</keyword>
<dbReference type="InterPro" id="IPR005841">
    <property type="entry name" value="Alpha-D-phosphohexomutase_SF"/>
</dbReference>
<sequence>MANIQMLETGVQELDEKIRQYAKWETREDYKHHVQHLVKEGKLEMLKEMFLKRLTFGTAGLRAVMGPGFNAMNEVTIIQTAQGLFYHLMENFSDLQNKGIVIGFDGRHNSKRFAELTSTIFLHQGVKVHLFSDVCPTPFVAYGVRLLKCAAGIMVTASHNPKEDNGYKVYWSNGAQIISPHDKQIQESILKNLLPWDESRDTSVMVQENDKFSDPINEITDKYFAQLQKSLFSPEANGKTSLKFTYTAMHGVGYKYMQKAFRIAGFEPFIVVEEQKDPDPEFSTVKFPNPEEGKSSLQLAIKTANMNESTIILANDPDADRLAVAEKVGEDWKTFSGNELGALLGWWLLKTYREKFPDKNISEVFMLSSTVSSKILRTMAMAEGFNFEETLTGFKWMGNRALELIEKGKTVLFAFEEAIGFMCGCSVVDKDGVSAAIHIAELAVYLKDTGKTLNDQLNELYNMYGFHICKNSYFVNHRPEVTKKIFEKLRNWTGVPKTYPSSILDGKYEVKGVIDLTIGYDSMRPDNVPLLPSSSSSQMITFSFSNGLVLTLRTSGTEPKIKYYSEFIADRSSQDFAAISATHEEMVSAIVKEFLNPEENGIVPKGD</sequence>
<keyword evidence="9" id="KW-0413">Isomerase</keyword>
<dbReference type="InterPro" id="IPR016066">
    <property type="entry name" value="A-D-PHexomutase_CS"/>
</dbReference>
<dbReference type="InterPro" id="IPR036900">
    <property type="entry name" value="A-D-PHexomutase_C_sf"/>
</dbReference>
<dbReference type="GO" id="GO:0008973">
    <property type="term" value="F:phosphopentomutase activity"/>
    <property type="evidence" value="ECO:0007669"/>
    <property type="project" value="TreeGrafter"/>
</dbReference>
<dbReference type="InterPro" id="IPR016055">
    <property type="entry name" value="A-D-PHexomutase_a/b/a-I/II/III"/>
</dbReference>
<evidence type="ECO:0000256" key="6">
    <source>
        <dbReference type="ARBA" id="ARBA00022553"/>
    </source>
</evidence>
<evidence type="ECO:0000256" key="9">
    <source>
        <dbReference type="ARBA" id="ARBA00023235"/>
    </source>
</evidence>
<dbReference type="PANTHER" id="PTHR45745:SF1">
    <property type="entry name" value="PHOSPHOGLUCOMUTASE 2B-RELATED"/>
    <property type="match status" value="1"/>
</dbReference>
<dbReference type="PROSITE" id="PS00710">
    <property type="entry name" value="PGM_PMM"/>
    <property type="match status" value="1"/>
</dbReference>
<dbReference type="GO" id="GO:0005737">
    <property type="term" value="C:cytoplasm"/>
    <property type="evidence" value="ECO:0007669"/>
    <property type="project" value="UniProtKB-SubCell"/>
</dbReference>
<evidence type="ECO:0000256" key="1">
    <source>
        <dbReference type="ARBA" id="ARBA00001946"/>
    </source>
</evidence>
<comment type="subcellular location">
    <subcellularLocation>
        <location evidence="2">Cytoplasm</location>
    </subcellularLocation>
</comment>
<comment type="caution">
    <text evidence="14">The sequence shown here is derived from an EMBL/GenBank/DDBJ whole genome shotgun (WGS) entry which is preliminary data.</text>
</comment>
<comment type="cofactor">
    <cofactor evidence="1">
        <name>Mg(2+)</name>
        <dbReference type="ChEBI" id="CHEBI:18420"/>
    </cofactor>
</comment>
<evidence type="ECO:0000259" key="11">
    <source>
        <dbReference type="Pfam" id="PF02878"/>
    </source>
</evidence>
<dbReference type="PRINTS" id="PR00509">
    <property type="entry name" value="PGMPMM"/>
</dbReference>
<feature type="domain" description="Alpha-D-phosphohexomutase alpha/beta/alpha" evidence="12">
    <location>
        <begin position="222"/>
        <end position="329"/>
    </location>
</feature>
<evidence type="ECO:0000256" key="5">
    <source>
        <dbReference type="ARBA" id="ARBA00022526"/>
    </source>
</evidence>
<dbReference type="CDD" id="cd05799">
    <property type="entry name" value="PGM2"/>
    <property type="match status" value="1"/>
</dbReference>
<evidence type="ECO:0000256" key="7">
    <source>
        <dbReference type="ARBA" id="ARBA00022723"/>
    </source>
</evidence>
<dbReference type="InterPro" id="IPR005845">
    <property type="entry name" value="A-D-PHexomutase_a/b/a-II"/>
</dbReference>
<evidence type="ECO:0000256" key="10">
    <source>
        <dbReference type="ARBA" id="ARBA00023277"/>
    </source>
</evidence>
<dbReference type="Gene3D" id="3.40.120.10">
    <property type="entry name" value="Alpha-D-Glucose-1,6-Bisphosphate, subunit A, domain 3"/>
    <property type="match status" value="3"/>
</dbReference>
<dbReference type="FunFam" id="3.40.120.10:FF:000017">
    <property type="entry name" value="glucose 1,6-bisphosphate synthase"/>
    <property type="match status" value="1"/>
</dbReference>
<evidence type="ECO:0000259" key="13">
    <source>
        <dbReference type="Pfam" id="PF02880"/>
    </source>
</evidence>
<evidence type="ECO:0000313" key="15">
    <source>
        <dbReference type="Proteomes" id="UP001075354"/>
    </source>
</evidence>
<evidence type="ECO:0000259" key="12">
    <source>
        <dbReference type="Pfam" id="PF02879"/>
    </source>
</evidence>